<dbReference type="Gene3D" id="3.40.50.20">
    <property type="match status" value="1"/>
</dbReference>
<accession>H6L1Z9</accession>
<dbReference type="Gene3D" id="3.30.470.20">
    <property type="entry name" value="ATP-grasp fold, B domain"/>
    <property type="match status" value="1"/>
</dbReference>
<dbReference type="EMBL" id="CP002831">
    <property type="protein sequence ID" value="AFC23536.1"/>
    <property type="molecule type" value="Genomic_DNA"/>
</dbReference>
<dbReference type="eggNOG" id="COG2232">
    <property type="taxonomic scope" value="Bacteria"/>
</dbReference>
<gene>
    <name evidence="2" type="ordered locus">SGRA_0798</name>
</gene>
<dbReference type="STRING" id="984262.SGRA_0798"/>
<evidence type="ECO:0000313" key="3">
    <source>
        <dbReference type="Proteomes" id="UP000007519"/>
    </source>
</evidence>
<dbReference type="InterPro" id="IPR013815">
    <property type="entry name" value="ATP_grasp_subdomain_1"/>
</dbReference>
<dbReference type="InterPro" id="IPR003806">
    <property type="entry name" value="ATP-grasp_PylC-type"/>
</dbReference>
<name>H6L1Z9_SAPGL</name>
<organism evidence="2 3">
    <name type="scientific">Saprospira grandis (strain Lewin)</name>
    <dbReference type="NCBI Taxonomy" id="984262"/>
    <lineage>
        <taxon>Bacteria</taxon>
        <taxon>Pseudomonadati</taxon>
        <taxon>Bacteroidota</taxon>
        <taxon>Saprospiria</taxon>
        <taxon>Saprospirales</taxon>
        <taxon>Saprospiraceae</taxon>
        <taxon>Saprospira</taxon>
    </lineage>
</organism>
<dbReference type="GO" id="GO:0005524">
    <property type="term" value="F:ATP binding"/>
    <property type="evidence" value="ECO:0007669"/>
    <property type="project" value="InterPro"/>
</dbReference>
<dbReference type="AlphaFoldDB" id="H6L1Z9"/>
<sequence length="286" mass="32709">MYSIFWLHLTGRLHLEVPFARDQDYISVLANFCTENNIDLIIPSNESEVSILSINQNRLPSIISSEPKTLEIFGDKYLTYKLFSEASIPFADSYLPSEKKNIDFPFILKPRKGYGSKNIYFNPTNIDDFGDDYIIQRLYEGTELTIGFYVTKANILHGFMALSKFGSPPANAYSVYTQHQDEISDILKKIVDTIPIKGPCNLQCIVTENDEIIPFEVNCRLSGSSSIRHHFGFRDIEYILCEYLWSKELPQPELTEGCALRGFKDIIFPNISTLEDLSSTTKYISF</sequence>
<dbReference type="KEGG" id="sgn:SGRA_0798"/>
<dbReference type="SUPFAM" id="SSF56059">
    <property type="entry name" value="Glutathione synthetase ATP-binding domain-like"/>
    <property type="match status" value="1"/>
</dbReference>
<dbReference type="Proteomes" id="UP000007519">
    <property type="component" value="Chromosome"/>
</dbReference>
<dbReference type="Gene3D" id="3.30.1490.20">
    <property type="entry name" value="ATP-grasp fold, A domain"/>
    <property type="match status" value="1"/>
</dbReference>
<dbReference type="RefSeq" id="WP_015691188.1">
    <property type="nucleotide sequence ID" value="NC_016940.1"/>
</dbReference>
<dbReference type="Pfam" id="PF02655">
    <property type="entry name" value="ATP-grasp_3"/>
    <property type="match status" value="1"/>
</dbReference>
<feature type="domain" description="ATP-grasp fold PylC-type" evidence="1">
    <location>
        <begin position="74"/>
        <end position="224"/>
    </location>
</feature>
<dbReference type="GO" id="GO:0046872">
    <property type="term" value="F:metal ion binding"/>
    <property type="evidence" value="ECO:0007669"/>
    <property type="project" value="InterPro"/>
</dbReference>
<dbReference type="HOGENOM" id="CLU_052967_4_0_10"/>
<evidence type="ECO:0000259" key="1">
    <source>
        <dbReference type="Pfam" id="PF02655"/>
    </source>
</evidence>
<proteinExistence type="predicted"/>
<keyword evidence="3" id="KW-1185">Reference proteome</keyword>
<reference evidence="2 3" key="1">
    <citation type="journal article" date="2012" name="Stand. Genomic Sci.">
        <title>Complete genome sequencing and analysis of Saprospira grandis str. Lewin, a predatory marine bacterium.</title>
        <authorList>
            <person name="Saw J.H."/>
            <person name="Yuryev A."/>
            <person name="Kanbe M."/>
            <person name="Hou S."/>
            <person name="Young A.G."/>
            <person name="Aizawa S."/>
            <person name="Alam M."/>
        </authorList>
    </citation>
    <scope>NUCLEOTIDE SEQUENCE [LARGE SCALE GENOMIC DNA]</scope>
    <source>
        <strain evidence="2 3">Lewin</strain>
    </source>
</reference>
<protein>
    <submittedName>
        <fullName evidence="2">Carbamoyl phosphate synthase-like protein</fullName>
    </submittedName>
</protein>
<evidence type="ECO:0000313" key="2">
    <source>
        <dbReference type="EMBL" id="AFC23536.1"/>
    </source>
</evidence>
<dbReference type="OrthoDB" id="650389at2"/>